<comment type="caution">
    <text evidence="6">The sequence shown here is derived from an EMBL/GenBank/DDBJ whole genome shotgun (WGS) entry which is preliminary data.</text>
</comment>
<dbReference type="SMART" id="SM00895">
    <property type="entry name" value="FCD"/>
    <property type="match status" value="1"/>
</dbReference>
<dbReference type="Gene3D" id="1.10.10.10">
    <property type="entry name" value="Winged helix-like DNA-binding domain superfamily/Winged helix DNA-binding domain"/>
    <property type="match status" value="1"/>
</dbReference>
<name>A0A4Y8MK83_9BURK</name>
<evidence type="ECO:0000256" key="3">
    <source>
        <dbReference type="ARBA" id="ARBA00023163"/>
    </source>
</evidence>
<feature type="domain" description="HTH gntR-type" evidence="5">
    <location>
        <begin position="116"/>
        <end position="185"/>
    </location>
</feature>
<keyword evidence="1" id="KW-0805">Transcription regulation</keyword>
<dbReference type="PRINTS" id="PR00035">
    <property type="entry name" value="HTHGNTR"/>
</dbReference>
<dbReference type="PROSITE" id="PS50949">
    <property type="entry name" value="HTH_GNTR"/>
    <property type="match status" value="1"/>
</dbReference>
<proteinExistence type="predicted"/>
<dbReference type="InterPro" id="IPR000524">
    <property type="entry name" value="Tscrpt_reg_HTH_GntR"/>
</dbReference>
<dbReference type="InterPro" id="IPR036388">
    <property type="entry name" value="WH-like_DNA-bd_sf"/>
</dbReference>
<dbReference type="SMART" id="SM00345">
    <property type="entry name" value="HTH_GNTR"/>
    <property type="match status" value="1"/>
</dbReference>
<organism evidence="6 7">
    <name type="scientific">Paraburkholderia dipogonis</name>
    <dbReference type="NCBI Taxonomy" id="1211383"/>
    <lineage>
        <taxon>Bacteria</taxon>
        <taxon>Pseudomonadati</taxon>
        <taxon>Pseudomonadota</taxon>
        <taxon>Betaproteobacteria</taxon>
        <taxon>Burkholderiales</taxon>
        <taxon>Burkholderiaceae</taxon>
        <taxon>Paraburkholderia</taxon>
    </lineage>
</organism>
<dbReference type="Pfam" id="PF07729">
    <property type="entry name" value="FCD"/>
    <property type="match status" value="1"/>
</dbReference>
<dbReference type="EMBL" id="SNVI01000005">
    <property type="protein sequence ID" value="TFE37828.1"/>
    <property type="molecule type" value="Genomic_DNA"/>
</dbReference>
<feature type="region of interest" description="Disordered" evidence="4">
    <location>
        <begin position="68"/>
        <end position="105"/>
    </location>
</feature>
<dbReference type="InterPro" id="IPR011711">
    <property type="entry name" value="GntR_C"/>
</dbReference>
<dbReference type="Gene3D" id="1.20.120.530">
    <property type="entry name" value="GntR ligand-binding domain-like"/>
    <property type="match status" value="1"/>
</dbReference>
<evidence type="ECO:0000259" key="5">
    <source>
        <dbReference type="PROSITE" id="PS50949"/>
    </source>
</evidence>
<dbReference type="PANTHER" id="PTHR43537:SF5">
    <property type="entry name" value="UXU OPERON TRANSCRIPTIONAL REGULATOR"/>
    <property type="match status" value="1"/>
</dbReference>
<evidence type="ECO:0000313" key="6">
    <source>
        <dbReference type="EMBL" id="TFE37828.1"/>
    </source>
</evidence>
<evidence type="ECO:0000256" key="2">
    <source>
        <dbReference type="ARBA" id="ARBA00023125"/>
    </source>
</evidence>
<protein>
    <submittedName>
        <fullName evidence="6">FCD domain-containing protein</fullName>
    </submittedName>
</protein>
<dbReference type="PANTHER" id="PTHR43537">
    <property type="entry name" value="TRANSCRIPTIONAL REGULATOR, GNTR FAMILY"/>
    <property type="match status" value="1"/>
</dbReference>
<dbReference type="AlphaFoldDB" id="A0A4Y8MK83"/>
<evidence type="ECO:0000313" key="7">
    <source>
        <dbReference type="Proteomes" id="UP000297385"/>
    </source>
</evidence>
<dbReference type="Pfam" id="PF00392">
    <property type="entry name" value="GntR"/>
    <property type="match status" value="1"/>
</dbReference>
<keyword evidence="3" id="KW-0804">Transcription</keyword>
<dbReference type="InterPro" id="IPR036390">
    <property type="entry name" value="WH_DNA-bd_sf"/>
</dbReference>
<accession>A0A4Y8MK83</accession>
<dbReference type="InterPro" id="IPR008920">
    <property type="entry name" value="TF_FadR/GntR_C"/>
</dbReference>
<dbReference type="Proteomes" id="UP000297385">
    <property type="component" value="Unassembled WGS sequence"/>
</dbReference>
<sequence>MRRCAQRAASDFWYERMVARPFLVCKDDNKTIPRKFDKMWNGGGSHIARCVSGFRLIVASLIHRRGRSRFEERRQPSSGPVNARKQHLVRRRERGQRLTTAKGVDMSTESELIPRRRLYQDVLDRLLTMLNSGEFAIGSEFPPERELSERFGVGRPAVREALSTLEHLGILKVVNGKKSRLVAPTFEGLLAQIGISVGYLLNTNDSALTQLTDARSTYEAGIAWQAANLATEKDIDHLRGILDEMKAARDNPIAFSAADMAFHVAIAEMTKNPITVSIVKSLLDWLMTRYRELVRAPGLEEVTIAEHETVFEAIKRRDSNAAASEILRHIKRADGRFRRAGDFNAGD</sequence>
<evidence type="ECO:0000256" key="1">
    <source>
        <dbReference type="ARBA" id="ARBA00023015"/>
    </source>
</evidence>
<keyword evidence="2" id="KW-0238">DNA-binding</keyword>
<evidence type="ECO:0000256" key="4">
    <source>
        <dbReference type="SAM" id="MobiDB-lite"/>
    </source>
</evidence>
<dbReference type="SUPFAM" id="SSF46785">
    <property type="entry name" value="Winged helix' DNA-binding domain"/>
    <property type="match status" value="1"/>
</dbReference>
<dbReference type="GO" id="GO:0003700">
    <property type="term" value="F:DNA-binding transcription factor activity"/>
    <property type="evidence" value="ECO:0007669"/>
    <property type="project" value="InterPro"/>
</dbReference>
<feature type="compositionally biased region" description="Basic residues" evidence="4">
    <location>
        <begin position="84"/>
        <end position="94"/>
    </location>
</feature>
<dbReference type="SUPFAM" id="SSF48008">
    <property type="entry name" value="GntR ligand-binding domain-like"/>
    <property type="match status" value="1"/>
</dbReference>
<gene>
    <name evidence="6" type="ORF">E2553_41360</name>
</gene>
<dbReference type="CDD" id="cd07377">
    <property type="entry name" value="WHTH_GntR"/>
    <property type="match status" value="1"/>
</dbReference>
<dbReference type="GO" id="GO:0003677">
    <property type="term" value="F:DNA binding"/>
    <property type="evidence" value="ECO:0007669"/>
    <property type="project" value="UniProtKB-KW"/>
</dbReference>
<reference evidence="6 7" key="1">
    <citation type="submission" date="2019-03" db="EMBL/GenBank/DDBJ databases">
        <title>Complete Genome Sequence of Paraburkholderia dipogonis ICMP 19430T, a Nitrogen-fixing Symbiont of the South African Invasive Legume Dipogon lignosus in New Zealand.</title>
        <authorList>
            <person name="De Meyer S.E."/>
        </authorList>
    </citation>
    <scope>NUCLEOTIDE SEQUENCE [LARGE SCALE GENOMIC DNA]</scope>
    <source>
        <strain evidence="6 7">ICMP 19430</strain>
    </source>
</reference>